<dbReference type="InterPro" id="IPR035914">
    <property type="entry name" value="Sperma_CUB_dom_sf"/>
</dbReference>
<sequence length="306" mass="34138">MNLFLPLFSFDQTEDIRIWKADVDERIFKTLTVDALTDSWTLPTDVSGKYEPNKYYRVTVNGPDGHKIRADFSRFRLEGGGFSGGCTNDKVDIFDGTDGNNLITTYCGKGARAAVKSTGTTLTVVFKSNENGIVNTGFDVAFTAEPLPEEDGHWNSILTQYESLYNKAFFYEQLGATVYATQAGNKRLRLANQLTRAMGKFYDFGLKERTNLGCTNFAGTGVSGDFVAPTIDETDICASLESFFFAVNSYHDAYACLDGLDVGGKKATQKQLRPIRIKNLIRKQRRRLYNKKFSDFSCIATEGFIV</sequence>
<accession>E4YE43</accession>
<dbReference type="PROSITE" id="PS01180">
    <property type="entry name" value="CUB"/>
    <property type="match status" value="1"/>
</dbReference>
<dbReference type="AlphaFoldDB" id="E4YE43"/>
<feature type="domain" description="CUB" evidence="4">
    <location>
        <begin position="23"/>
        <end position="145"/>
    </location>
</feature>
<dbReference type="Proteomes" id="UP000011014">
    <property type="component" value="Unassembled WGS sequence"/>
</dbReference>
<evidence type="ECO:0000256" key="1">
    <source>
        <dbReference type="ARBA" id="ARBA00022737"/>
    </source>
</evidence>
<evidence type="ECO:0000259" key="4">
    <source>
        <dbReference type="PROSITE" id="PS01180"/>
    </source>
</evidence>
<dbReference type="EMBL" id="FN654448">
    <property type="protein sequence ID" value="CBY33793.1"/>
    <property type="molecule type" value="Genomic_DNA"/>
</dbReference>
<keyword evidence="2" id="KW-1015">Disulfide bond</keyword>
<evidence type="ECO:0000313" key="5">
    <source>
        <dbReference type="EMBL" id="CBY33793.1"/>
    </source>
</evidence>
<reference evidence="5" key="1">
    <citation type="journal article" date="2010" name="Science">
        <title>Plasticity of animal genome architecture unmasked by rapid evolution of a pelagic tunicate.</title>
        <authorList>
            <person name="Denoeud F."/>
            <person name="Henriet S."/>
            <person name="Mungpakdee S."/>
            <person name="Aury J.M."/>
            <person name="Da Silva C."/>
            <person name="Brinkmann H."/>
            <person name="Mikhaleva J."/>
            <person name="Olsen L.C."/>
            <person name="Jubin C."/>
            <person name="Canestro C."/>
            <person name="Bouquet J.M."/>
            <person name="Danks G."/>
            <person name="Poulain J."/>
            <person name="Campsteijn C."/>
            <person name="Adamski M."/>
            <person name="Cross I."/>
            <person name="Yadetie F."/>
            <person name="Muffato M."/>
            <person name="Louis A."/>
            <person name="Butcher S."/>
            <person name="Tsagkogeorga G."/>
            <person name="Konrad A."/>
            <person name="Singh S."/>
            <person name="Jensen M.F."/>
            <person name="Cong E.H."/>
            <person name="Eikeseth-Otteraa H."/>
            <person name="Noel B."/>
            <person name="Anthouard V."/>
            <person name="Porcel B.M."/>
            <person name="Kachouri-Lafond R."/>
            <person name="Nishino A."/>
            <person name="Ugolini M."/>
            <person name="Chourrout P."/>
            <person name="Nishida H."/>
            <person name="Aasland R."/>
            <person name="Huzurbazar S."/>
            <person name="Westhof E."/>
            <person name="Delsuc F."/>
            <person name="Lehrach H."/>
            <person name="Reinhardt R."/>
            <person name="Weissenbach J."/>
            <person name="Roy S.W."/>
            <person name="Artiguenave F."/>
            <person name="Postlethwait J.H."/>
            <person name="Manak J.R."/>
            <person name="Thompson E.M."/>
            <person name="Jaillon O."/>
            <person name="Du Pasquier L."/>
            <person name="Boudinot P."/>
            <person name="Liberles D.A."/>
            <person name="Volff J.N."/>
            <person name="Philippe H."/>
            <person name="Lenhard B."/>
            <person name="Roest Crollius H."/>
            <person name="Wincker P."/>
            <person name="Chourrout D."/>
        </authorList>
    </citation>
    <scope>NUCLEOTIDE SEQUENCE [LARGE SCALE GENOMIC DNA]</scope>
</reference>
<dbReference type="SMART" id="SM00042">
    <property type="entry name" value="CUB"/>
    <property type="match status" value="1"/>
</dbReference>
<dbReference type="InterPro" id="IPR000859">
    <property type="entry name" value="CUB_dom"/>
</dbReference>
<dbReference type="Pfam" id="PF00431">
    <property type="entry name" value="CUB"/>
    <property type="match status" value="1"/>
</dbReference>
<name>E4YE43_OIKDI</name>
<gene>
    <name evidence="5" type="ORF">GSOID_T00021741001</name>
</gene>
<dbReference type="Gene3D" id="2.60.120.290">
    <property type="entry name" value="Spermadhesin, CUB domain"/>
    <property type="match status" value="1"/>
</dbReference>
<evidence type="ECO:0000256" key="3">
    <source>
        <dbReference type="PROSITE-ProRule" id="PRU00059"/>
    </source>
</evidence>
<evidence type="ECO:0000256" key="2">
    <source>
        <dbReference type="ARBA" id="ARBA00023157"/>
    </source>
</evidence>
<keyword evidence="1" id="KW-0677">Repeat</keyword>
<protein>
    <recommendedName>
        <fullName evidence="4">CUB domain-containing protein</fullName>
    </recommendedName>
</protein>
<dbReference type="SUPFAM" id="SSF49854">
    <property type="entry name" value="Spermadhesin, CUB domain"/>
    <property type="match status" value="1"/>
</dbReference>
<proteinExistence type="predicted"/>
<organism evidence="5">
    <name type="scientific">Oikopleura dioica</name>
    <name type="common">Tunicate</name>
    <dbReference type="NCBI Taxonomy" id="34765"/>
    <lineage>
        <taxon>Eukaryota</taxon>
        <taxon>Metazoa</taxon>
        <taxon>Chordata</taxon>
        <taxon>Tunicata</taxon>
        <taxon>Appendicularia</taxon>
        <taxon>Copelata</taxon>
        <taxon>Oikopleuridae</taxon>
        <taxon>Oikopleura</taxon>
    </lineage>
</organism>
<comment type="caution">
    <text evidence="3">Lacks conserved residue(s) required for the propagation of feature annotation.</text>
</comment>
<dbReference type="CDD" id="cd00041">
    <property type="entry name" value="CUB"/>
    <property type="match status" value="1"/>
</dbReference>
<dbReference type="PANTHER" id="PTHR24251">
    <property type="entry name" value="OVOCHYMASE-RELATED"/>
    <property type="match status" value="1"/>
</dbReference>